<reference evidence="1 2" key="1">
    <citation type="submission" date="2019-06" db="EMBL/GenBank/DDBJ databases">
        <title>Genomics analysis of Aphanomyces spp. identifies a new class of oomycete effector associated with host adaptation.</title>
        <authorList>
            <person name="Gaulin E."/>
        </authorList>
    </citation>
    <scope>NUCLEOTIDE SEQUENCE [LARGE SCALE GENOMIC DNA]</scope>
    <source>
        <strain evidence="1 2">E</strain>
    </source>
</reference>
<dbReference type="EMBL" id="VJMI01004690">
    <property type="protein sequence ID" value="KAF0772235.1"/>
    <property type="molecule type" value="Genomic_DNA"/>
</dbReference>
<dbReference type="AlphaFoldDB" id="A0A6A5AWQ0"/>
<accession>A0A6A5AWQ0</accession>
<dbReference type="VEuPathDB" id="FungiDB:H257_14573"/>
<sequence>MAAAGVESQMENLAVSSKPSTQIIEFKGEFVDQHFSVQLLRHVDLVACSCVLCVGGAGRNARVYGVRPYMSMSTAVKTRYDPLPLASSLLGGGADDTEQQMAQRLVLRTGKQVFVSCNLPEDDMELGAYVERAILQRLRDVQFVP</sequence>
<comment type="caution">
    <text evidence="1">The sequence shown here is derived from an EMBL/GenBank/DDBJ whole genome shotgun (WGS) entry which is preliminary data.</text>
</comment>
<protein>
    <submittedName>
        <fullName evidence="1">Uncharacterized protein</fullName>
    </submittedName>
</protein>
<proteinExistence type="predicted"/>
<evidence type="ECO:0000313" key="1">
    <source>
        <dbReference type="EMBL" id="KAF0772235.1"/>
    </source>
</evidence>
<dbReference type="InterPro" id="IPR032157">
    <property type="entry name" value="PAC4"/>
</dbReference>
<dbReference type="Proteomes" id="UP000469452">
    <property type="component" value="Unassembled WGS sequence"/>
</dbReference>
<dbReference type="PANTHER" id="PTHR33559:SF1">
    <property type="entry name" value="PROTEASOME ASSEMBLY CHAPERONE 4"/>
    <property type="match status" value="1"/>
</dbReference>
<dbReference type="GO" id="GO:0043248">
    <property type="term" value="P:proteasome assembly"/>
    <property type="evidence" value="ECO:0007669"/>
    <property type="project" value="InterPro"/>
</dbReference>
<gene>
    <name evidence="1" type="ORF">AaE_002327</name>
</gene>
<evidence type="ECO:0000313" key="2">
    <source>
        <dbReference type="Proteomes" id="UP000469452"/>
    </source>
</evidence>
<dbReference type="PANTHER" id="PTHR33559">
    <property type="entry name" value="PROTEASOME ASSEMBLY CHAPERONE 4"/>
    <property type="match status" value="1"/>
</dbReference>
<organism evidence="1 2">
    <name type="scientific">Aphanomyces astaci</name>
    <name type="common">Crayfish plague agent</name>
    <dbReference type="NCBI Taxonomy" id="112090"/>
    <lineage>
        <taxon>Eukaryota</taxon>
        <taxon>Sar</taxon>
        <taxon>Stramenopiles</taxon>
        <taxon>Oomycota</taxon>
        <taxon>Saprolegniomycetes</taxon>
        <taxon>Saprolegniales</taxon>
        <taxon>Verrucalvaceae</taxon>
        <taxon>Aphanomyces</taxon>
    </lineage>
</organism>
<dbReference type="Pfam" id="PF16093">
    <property type="entry name" value="PAC4"/>
    <property type="match status" value="1"/>
</dbReference>
<name>A0A6A5AWQ0_APHAT</name>